<dbReference type="EMBL" id="CP065668">
    <property type="protein sequence ID" value="QPS09161.1"/>
    <property type="molecule type" value="Genomic_DNA"/>
</dbReference>
<dbReference type="AlphaFoldDB" id="A0A7T2VZG6"/>
<dbReference type="RefSeq" id="WP_197956187.1">
    <property type="nucleotide sequence ID" value="NZ_CP065668.1"/>
</dbReference>
<protein>
    <recommendedName>
        <fullName evidence="3">Immunity protein 43 domain-containing protein</fullName>
    </recommendedName>
</protein>
<gene>
    <name evidence="1" type="ORF">I6G66_03670</name>
</gene>
<proteinExistence type="predicted"/>
<sequence>MNKEYYIMAINEEFGCPAGFYHSVLAKDFEEVKADYGYNPWYAGPKRYGGTLPSLPEKLILMEKNEYNYDVRKGADYFYVISAGFARCLPEIKHNFSEIKRVDCVDSKGIARNTRDVFIAIPKKFKAENCLDISKSKQISPRGVEYESLHFKEDLDFDIFDIVNISSSQASLICSEKAKKIFEVHGIRCVKYIPISDINASMQSHMSELYKPVGFYDPV</sequence>
<evidence type="ECO:0000313" key="2">
    <source>
        <dbReference type="Proteomes" id="UP000594778"/>
    </source>
</evidence>
<accession>A0A7T2VZG6</accession>
<organism evidence="1 2">
    <name type="scientific">Delftia acidovorans</name>
    <name type="common">Pseudomonas acidovorans</name>
    <name type="synonym">Comamonas acidovorans</name>
    <dbReference type="NCBI Taxonomy" id="80866"/>
    <lineage>
        <taxon>Bacteria</taxon>
        <taxon>Pseudomonadati</taxon>
        <taxon>Pseudomonadota</taxon>
        <taxon>Betaproteobacteria</taxon>
        <taxon>Burkholderiales</taxon>
        <taxon>Comamonadaceae</taxon>
        <taxon>Delftia</taxon>
    </lineage>
</organism>
<reference evidence="1 2" key="1">
    <citation type="submission" date="2020-12" db="EMBL/GenBank/DDBJ databases">
        <title>FDA dAtabase for Regulatory Grade micrObial Sequences (FDA-ARGOS): Supporting development and validation of Infectious Disease Dx tests.</title>
        <authorList>
            <person name="Sproer C."/>
            <person name="Gronow S."/>
            <person name="Severitt S."/>
            <person name="Schroder I."/>
            <person name="Tallon L."/>
            <person name="Sadzewicz L."/>
            <person name="Zhao X."/>
            <person name="Boylan J."/>
            <person name="Ott S."/>
            <person name="Bowen H."/>
            <person name="Vavikolanu K."/>
            <person name="Mehta A."/>
            <person name="Aluvathingal J."/>
            <person name="Nadendla S."/>
            <person name="Lowell S."/>
            <person name="Myers T."/>
            <person name="Yan Y."/>
            <person name="Sichtig H."/>
        </authorList>
    </citation>
    <scope>NUCLEOTIDE SEQUENCE [LARGE SCALE GENOMIC DNA]</scope>
    <source>
        <strain evidence="1 2">FDAARGOS_909</strain>
    </source>
</reference>
<name>A0A7T2VZG6_DELAC</name>
<dbReference type="Proteomes" id="UP000594778">
    <property type="component" value="Chromosome"/>
</dbReference>
<evidence type="ECO:0000313" key="1">
    <source>
        <dbReference type="EMBL" id="QPS09161.1"/>
    </source>
</evidence>
<evidence type="ECO:0008006" key="3">
    <source>
        <dbReference type="Google" id="ProtNLM"/>
    </source>
</evidence>